<dbReference type="Proteomes" id="UP000231449">
    <property type="component" value="Unassembled WGS sequence"/>
</dbReference>
<reference evidence="6" key="1">
    <citation type="submission" date="2017-09" db="EMBL/GenBank/DDBJ databases">
        <title>Depth-based differentiation of microbial function through sediment-hosted aquifers and enrichment of novel symbionts in the deep terrestrial subsurface.</title>
        <authorList>
            <person name="Probst A.J."/>
            <person name="Ladd B."/>
            <person name="Jarett J.K."/>
            <person name="Geller-Mcgrath D.E."/>
            <person name="Sieber C.M."/>
            <person name="Emerson J.B."/>
            <person name="Anantharaman K."/>
            <person name="Thomas B.C."/>
            <person name="Malmstrom R."/>
            <person name="Stieglmeier M."/>
            <person name="Klingl A."/>
            <person name="Woyke T."/>
            <person name="Ryan C.M."/>
            <person name="Banfield J.F."/>
        </authorList>
    </citation>
    <scope>NUCLEOTIDE SEQUENCE [LARGE SCALE GENOMIC DNA]</scope>
    <source>
        <strain evidence="6">CG_4_10_14_0_8_um_filter_31_133</strain>
        <strain evidence="5">CG_4_8_14_3_um_filter</strain>
    </source>
</reference>
<protein>
    <recommendedName>
        <fullName evidence="4">Type I restriction modification DNA specificity domain-containing protein</fullName>
    </recommendedName>
</protein>
<dbReference type="AlphaFoldDB" id="A0A2H9P8P0"/>
<dbReference type="GO" id="GO:0009307">
    <property type="term" value="P:DNA restriction-modification system"/>
    <property type="evidence" value="ECO:0007669"/>
    <property type="project" value="UniProtKB-KW"/>
</dbReference>
<accession>A0A2H9P8P0</accession>
<accession>A0A2H9N3Z1</accession>
<keyword evidence="2" id="KW-0680">Restriction system</keyword>
<comment type="caution">
    <text evidence="6">The sequence shown here is derived from an EMBL/GenBank/DDBJ whole genome shotgun (WGS) entry which is preliminary data.</text>
</comment>
<evidence type="ECO:0000259" key="4">
    <source>
        <dbReference type="Pfam" id="PF01420"/>
    </source>
</evidence>
<gene>
    <name evidence="6" type="ORF">COY63_01395</name>
    <name evidence="5" type="ORF">COZ66_01435</name>
</gene>
<dbReference type="Proteomes" id="UP000228874">
    <property type="component" value="Unassembled WGS sequence"/>
</dbReference>
<evidence type="ECO:0000313" key="5">
    <source>
        <dbReference type="EMBL" id="PIX28081.1"/>
    </source>
</evidence>
<proteinExistence type="inferred from homology"/>
<evidence type="ECO:0000313" key="7">
    <source>
        <dbReference type="Proteomes" id="UP000228874"/>
    </source>
</evidence>
<dbReference type="GO" id="GO:0003677">
    <property type="term" value="F:DNA binding"/>
    <property type="evidence" value="ECO:0007669"/>
    <property type="project" value="UniProtKB-KW"/>
</dbReference>
<dbReference type="EMBL" id="PFIH01000034">
    <property type="protein sequence ID" value="PIX28081.1"/>
    <property type="molecule type" value="Genomic_DNA"/>
</dbReference>
<sequence length="158" mass="18426">MECFTVLSKEIEERIDPHFYYRPTFRKIENSLKKSIIKLLGNIASFQYGLGETAKKRGDVVYIRITDIDEFGNLKKDSLAYLDFVPKYKNYILGKGDVLVARTGATFGKSFYFDENLKSVFAGYLIRIKLNNDAKLNSKYLFYFMQTTAYWLQELCVN</sequence>
<dbReference type="Gene3D" id="3.90.220.20">
    <property type="entry name" value="DNA methylase specificity domains"/>
    <property type="match status" value="1"/>
</dbReference>
<dbReference type="Pfam" id="PF01420">
    <property type="entry name" value="Methylase_S"/>
    <property type="match status" value="1"/>
</dbReference>
<organism evidence="6 7">
    <name type="scientific">Huberarchaeum crystalense</name>
    <dbReference type="NCBI Taxonomy" id="2014257"/>
    <lineage>
        <taxon>Archaea</taxon>
        <taxon>Candidatus Huberarchaeota</taxon>
        <taxon>Candidatus Huberarchaeia</taxon>
        <taxon>Candidatus Huberarchaeales</taxon>
        <taxon>Candidatus Huberarchaeaceae</taxon>
        <taxon>Candidatus Huberarchaeum</taxon>
    </lineage>
</organism>
<dbReference type="EMBL" id="PFMG01000031">
    <property type="protein sequence ID" value="PIY99833.1"/>
    <property type="molecule type" value="Genomic_DNA"/>
</dbReference>
<feature type="domain" description="Type I restriction modification DNA specificity" evidence="4">
    <location>
        <begin position="54"/>
        <end position="152"/>
    </location>
</feature>
<evidence type="ECO:0000256" key="1">
    <source>
        <dbReference type="ARBA" id="ARBA00010923"/>
    </source>
</evidence>
<keyword evidence="3" id="KW-0238">DNA-binding</keyword>
<evidence type="ECO:0000313" key="6">
    <source>
        <dbReference type="EMBL" id="PIY99833.1"/>
    </source>
</evidence>
<dbReference type="InterPro" id="IPR000055">
    <property type="entry name" value="Restrct_endonuc_typeI_TRD"/>
</dbReference>
<evidence type="ECO:0000256" key="3">
    <source>
        <dbReference type="ARBA" id="ARBA00023125"/>
    </source>
</evidence>
<reference evidence="7 8" key="2">
    <citation type="submission" date="2017-09" db="EMBL/GenBank/DDBJ databases">
        <title>Depth-based differentiation of microbial function through sediment-hosted aquifers and enrichment of novel symbionts in the deep terrestrial subsurface.</title>
        <authorList>
            <person name="Probst A.J."/>
            <person name="Ladd B."/>
            <person name="Jarett J.K."/>
            <person name="Geller-Mcgrath D.E."/>
            <person name="Sieber C.M.K."/>
            <person name="Emerson J.B."/>
            <person name="Anantharaman K."/>
            <person name="Thomas B.C."/>
            <person name="Malmstrom R."/>
            <person name="Stieglmeier M."/>
            <person name="Klingl A."/>
            <person name="Woyke T."/>
            <person name="Ryan C.M."/>
            <person name="Banfield J.F."/>
        </authorList>
    </citation>
    <scope>NUCLEOTIDE SEQUENCE [LARGE SCALE GENOMIC DNA]</scope>
</reference>
<name>A0A2H9P8P0_HUBC1</name>
<comment type="similarity">
    <text evidence="1">Belongs to the type-I restriction system S methylase family.</text>
</comment>
<dbReference type="InterPro" id="IPR044946">
    <property type="entry name" value="Restrct_endonuc_typeI_TRD_sf"/>
</dbReference>
<evidence type="ECO:0000313" key="8">
    <source>
        <dbReference type="Proteomes" id="UP000231449"/>
    </source>
</evidence>
<evidence type="ECO:0000256" key="2">
    <source>
        <dbReference type="ARBA" id="ARBA00022747"/>
    </source>
</evidence>
<dbReference type="SUPFAM" id="SSF116734">
    <property type="entry name" value="DNA methylase specificity domain"/>
    <property type="match status" value="1"/>
</dbReference>